<evidence type="ECO:0000256" key="4">
    <source>
        <dbReference type="ARBA" id="ARBA00022989"/>
    </source>
</evidence>
<comment type="caution">
    <text evidence="8">The sequence shown here is derived from an EMBL/GenBank/DDBJ whole genome shotgun (WGS) entry which is preliminary data.</text>
</comment>
<dbReference type="InterPro" id="IPR036259">
    <property type="entry name" value="MFS_trans_sf"/>
</dbReference>
<dbReference type="RefSeq" id="WP_186503400.1">
    <property type="nucleotide sequence ID" value="NZ_JACOGK010000021.1"/>
</dbReference>
<keyword evidence="9" id="KW-1185">Reference proteome</keyword>
<evidence type="ECO:0000256" key="5">
    <source>
        <dbReference type="ARBA" id="ARBA00023136"/>
    </source>
</evidence>
<feature type="transmembrane region" description="Helical" evidence="6">
    <location>
        <begin position="82"/>
        <end position="101"/>
    </location>
</feature>
<keyword evidence="4 6" id="KW-1133">Transmembrane helix</keyword>
<dbReference type="PANTHER" id="PTHR23508">
    <property type="entry name" value="CARBOXYLIC ACID TRANSPORTER PROTEIN HOMOLOG"/>
    <property type="match status" value="1"/>
</dbReference>
<protein>
    <submittedName>
        <fullName evidence="8">MFS transporter</fullName>
    </submittedName>
</protein>
<dbReference type="EMBL" id="JACOGK010000021">
    <property type="protein sequence ID" value="MBC3537181.1"/>
    <property type="molecule type" value="Genomic_DNA"/>
</dbReference>
<feature type="transmembrane region" description="Helical" evidence="6">
    <location>
        <begin position="56"/>
        <end position="75"/>
    </location>
</feature>
<feature type="transmembrane region" description="Helical" evidence="6">
    <location>
        <begin position="141"/>
        <end position="164"/>
    </location>
</feature>
<feature type="transmembrane region" description="Helical" evidence="6">
    <location>
        <begin position="341"/>
        <end position="360"/>
    </location>
</feature>
<dbReference type="Gene3D" id="1.20.1250.20">
    <property type="entry name" value="MFS general substrate transporter like domains"/>
    <property type="match status" value="2"/>
</dbReference>
<sequence length="411" mass="44845">MNSYPMDSKGTKYRWPVFISTFLAYILDNYDNVILAISMPVLIGVLNISYTQGGLLVSITMIGAALGSIILGTVAENRGRRFALIVSLIAFGLGTGIVIFVDSWAHWMILRFFTGIAIGGVWGPCVALVMEHWAPAYQSRITSLVLSMFSVAFVFASFAGRIFLAIDWRILFLLGMLSLPIALYTYFAVPADSVQKAAKKEHVSIFNSFVGETLHRVIMGTALVFFSLGAFWGAATWIPTFLIKERGLSLVMMANFSIVMYVGMFIGYQVFGFLGDKIGRKKSIAISLVLCVIAIPIYVFVQHGTFLFWWGSVVGFAMSGPFGVVGAYFSELFPENIRALAGGFCFNMGRFGSVLAPMTVGMLGQVYGLEVDIGITAILFAICGIILKFMPETYEGTEPVPVAASQDTLAD</sequence>
<evidence type="ECO:0000256" key="2">
    <source>
        <dbReference type="ARBA" id="ARBA00022448"/>
    </source>
</evidence>
<dbReference type="PANTHER" id="PTHR23508:SF10">
    <property type="entry name" value="CARBOXYLIC ACID TRANSPORTER PROTEIN HOMOLOG"/>
    <property type="match status" value="1"/>
</dbReference>
<feature type="transmembrane region" description="Helical" evidence="6">
    <location>
        <begin position="366"/>
        <end position="387"/>
    </location>
</feature>
<feature type="transmembrane region" description="Helical" evidence="6">
    <location>
        <begin position="107"/>
        <end position="129"/>
    </location>
</feature>
<gene>
    <name evidence="8" type="ORF">H8J70_07945</name>
</gene>
<feature type="transmembrane region" description="Helical" evidence="6">
    <location>
        <begin position="283"/>
        <end position="301"/>
    </location>
</feature>
<dbReference type="Proteomes" id="UP000606870">
    <property type="component" value="Unassembled WGS sequence"/>
</dbReference>
<keyword evidence="2" id="KW-0813">Transport</keyword>
<reference evidence="8 9" key="1">
    <citation type="submission" date="2020-08" db="EMBL/GenBank/DDBJ databases">
        <authorList>
            <person name="Liu C."/>
            <person name="Sun Q."/>
        </authorList>
    </citation>
    <scope>NUCLEOTIDE SEQUENCE [LARGE SCALE GENOMIC DNA]</scope>
    <source>
        <strain evidence="8 9">NSJ-59</strain>
    </source>
</reference>
<evidence type="ECO:0000256" key="3">
    <source>
        <dbReference type="ARBA" id="ARBA00022692"/>
    </source>
</evidence>
<dbReference type="PROSITE" id="PS50850">
    <property type="entry name" value="MFS"/>
    <property type="match status" value="1"/>
</dbReference>
<feature type="transmembrane region" description="Helical" evidence="6">
    <location>
        <begin position="307"/>
        <end position="329"/>
    </location>
</feature>
<dbReference type="Pfam" id="PF07690">
    <property type="entry name" value="MFS_1"/>
    <property type="match status" value="1"/>
</dbReference>
<keyword evidence="3 6" id="KW-0812">Transmembrane</keyword>
<dbReference type="SUPFAM" id="SSF103473">
    <property type="entry name" value="MFS general substrate transporter"/>
    <property type="match status" value="1"/>
</dbReference>
<organism evidence="8 9">
    <name type="scientific">Megasphaera hominis</name>
    <dbReference type="NCBI Taxonomy" id="159836"/>
    <lineage>
        <taxon>Bacteria</taxon>
        <taxon>Bacillati</taxon>
        <taxon>Bacillota</taxon>
        <taxon>Negativicutes</taxon>
        <taxon>Veillonellales</taxon>
        <taxon>Veillonellaceae</taxon>
        <taxon>Megasphaera</taxon>
    </lineage>
</organism>
<feature type="transmembrane region" description="Helical" evidence="6">
    <location>
        <begin position="250"/>
        <end position="271"/>
    </location>
</feature>
<dbReference type="InterPro" id="IPR011701">
    <property type="entry name" value="MFS"/>
</dbReference>
<comment type="subcellular location">
    <subcellularLocation>
        <location evidence="1">Cell membrane</location>
        <topology evidence="1">Multi-pass membrane protein</topology>
    </subcellularLocation>
</comment>
<proteinExistence type="predicted"/>
<evidence type="ECO:0000256" key="1">
    <source>
        <dbReference type="ARBA" id="ARBA00004651"/>
    </source>
</evidence>
<evidence type="ECO:0000256" key="6">
    <source>
        <dbReference type="SAM" id="Phobius"/>
    </source>
</evidence>
<accession>A0ABR6VIQ8</accession>
<feature type="domain" description="Major facilitator superfamily (MFS) profile" evidence="7">
    <location>
        <begin position="17"/>
        <end position="395"/>
    </location>
</feature>
<name>A0ABR6VIQ8_9FIRM</name>
<keyword evidence="5 6" id="KW-0472">Membrane</keyword>
<evidence type="ECO:0000313" key="8">
    <source>
        <dbReference type="EMBL" id="MBC3537181.1"/>
    </source>
</evidence>
<feature type="transmembrane region" description="Helical" evidence="6">
    <location>
        <begin position="170"/>
        <end position="189"/>
    </location>
</feature>
<evidence type="ECO:0000313" key="9">
    <source>
        <dbReference type="Proteomes" id="UP000606870"/>
    </source>
</evidence>
<evidence type="ECO:0000259" key="7">
    <source>
        <dbReference type="PROSITE" id="PS50850"/>
    </source>
</evidence>
<feature type="transmembrane region" description="Helical" evidence="6">
    <location>
        <begin position="217"/>
        <end position="238"/>
    </location>
</feature>
<dbReference type="InterPro" id="IPR020846">
    <property type="entry name" value="MFS_dom"/>
</dbReference>